<dbReference type="InterPro" id="IPR025736">
    <property type="entry name" value="PucR_C-HTH_dom"/>
</dbReference>
<keyword evidence="4" id="KW-1185">Reference proteome</keyword>
<organism evidence="3 4">
    <name type="scientific">Microbacterium murale</name>
    <dbReference type="NCBI Taxonomy" id="1081040"/>
    <lineage>
        <taxon>Bacteria</taxon>
        <taxon>Bacillati</taxon>
        <taxon>Actinomycetota</taxon>
        <taxon>Actinomycetes</taxon>
        <taxon>Micrococcales</taxon>
        <taxon>Microbacteriaceae</taxon>
        <taxon>Microbacterium</taxon>
    </lineage>
</organism>
<evidence type="ECO:0000313" key="4">
    <source>
        <dbReference type="Proteomes" id="UP001239085"/>
    </source>
</evidence>
<feature type="domain" description="Purine catabolism PurC-like" evidence="1">
    <location>
        <begin position="24"/>
        <end position="118"/>
    </location>
</feature>
<dbReference type="Pfam" id="PF13556">
    <property type="entry name" value="HTH_30"/>
    <property type="match status" value="1"/>
</dbReference>
<dbReference type="InterPro" id="IPR051448">
    <property type="entry name" value="CdaR-like_regulators"/>
</dbReference>
<dbReference type="Pfam" id="PF07905">
    <property type="entry name" value="PucR"/>
    <property type="match status" value="1"/>
</dbReference>
<evidence type="ECO:0000259" key="1">
    <source>
        <dbReference type="Pfam" id="PF07905"/>
    </source>
</evidence>
<accession>A0ABU0PBI1</accession>
<gene>
    <name evidence="3" type="ORF">QFZ46_002865</name>
</gene>
<comment type="caution">
    <text evidence="3">The sequence shown here is derived from an EMBL/GenBank/DDBJ whole genome shotgun (WGS) entry which is preliminary data.</text>
</comment>
<name>A0ABU0PBI1_9MICO</name>
<dbReference type="InterPro" id="IPR042070">
    <property type="entry name" value="PucR_C-HTH_sf"/>
</dbReference>
<evidence type="ECO:0000259" key="2">
    <source>
        <dbReference type="Pfam" id="PF13556"/>
    </source>
</evidence>
<reference evidence="3 4" key="1">
    <citation type="submission" date="2023-07" db="EMBL/GenBank/DDBJ databases">
        <title>Comparative genomics of wheat-associated soil bacteria to identify genetic determinants of phenazine resistance.</title>
        <authorList>
            <person name="Mouncey N."/>
        </authorList>
    </citation>
    <scope>NUCLEOTIDE SEQUENCE [LARGE SCALE GENOMIC DNA]</scope>
    <source>
        <strain evidence="3 4">W2I7</strain>
    </source>
</reference>
<dbReference type="Proteomes" id="UP001239085">
    <property type="component" value="Unassembled WGS sequence"/>
</dbReference>
<protein>
    <submittedName>
        <fullName evidence="3">Purine catabolism regulator</fullName>
    </submittedName>
</protein>
<sequence>MTSLGDLVRTAGSSLHPLMPFDAAREISGVHVSELGDPGRYLDGGELLLTTGIPLTGRAEDADYVARIADQGVGALGVGLGEGWDAAPPGLLEHCRNAAVPLFIVPDGAPFLDISRAFWGINGRDQQDEALRSAHAHTRLAQAATGADPLRAVVRLMAQAIGGWVAWIPLDPRAPKALFHPPALEGLLPAVQTDVERSLLRPGVAAASFLSHGSAVVAHSVSEGERTLGAVAIGAGRPLARSDRQLALTAVALLRLLTTRAQDTHGDDTARWVAELAFAGDAAASSALARLAGIPLPDVVRVLADPDDAAREEPALRVVRDGVPLRLLASDKKVAIHRGFLGPTVALQDAPAAAAHVLMRWRTRQDQGFVIESAERSAAWADALADAGADVLETVRAYLRHHQHAEHTARELGVHRNTVRPRITGAERLLGVSLSDPDVAAELWLALRQR</sequence>
<feature type="domain" description="PucR C-terminal helix-turn-helix" evidence="2">
    <location>
        <begin position="392"/>
        <end position="448"/>
    </location>
</feature>
<dbReference type="Gene3D" id="1.10.10.2840">
    <property type="entry name" value="PucR C-terminal helix-turn-helix domain"/>
    <property type="match status" value="1"/>
</dbReference>
<proteinExistence type="predicted"/>
<dbReference type="PANTHER" id="PTHR33744">
    <property type="entry name" value="CARBOHYDRATE DIACID REGULATOR"/>
    <property type="match status" value="1"/>
</dbReference>
<dbReference type="InterPro" id="IPR012914">
    <property type="entry name" value="PucR_dom"/>
</dbReference>
<dbReference type="EMBL" id="JAUSXK010000001">
    <property type="protein sequence ID" value="MDQ0644705.1"/>
    <property type="molecule type" value="Genomic_DNA"/>
</dbReference>
<evidence type="ECO:0000313" key="3">
    <source>
        <dbReference type="EMBL" id="MDQ0644705.1"/>
    </source>
</evidence>
<dbReference type="PANTHER" id="PTHR33744:SF1">
    <property type="entry name" value="DNA-BINDING TRANSCRIPTIONAL ACTIVATOR ADER"/>
    <property type="match status" value="1"/>
</dbReference>
<dbReference type="RefSeq" id="WP_307362722.1">
    <property type="nucleotide sequence ID" value="NZ_JAUSXK010000001.1"/>
</dbReference>